<name>A0A1I6EFC4_9FIRM</name>
<dbReference type="SUPFAM" id="SSF53448">
    <property type="entry name" value="Nucleotide-diphospho-sugar transferases"/>
    <property type="match status" value="1"/>
</dbReference>
<dbReference type="NCBIfam" id="TIGR04282">
    <property type="entry name" value="glyco_like_cofC"/>
    <property type="match status" value="1"/>
</dbReference>
<dbReference type="Proteomes" id="UP000199584">
    <property type="component" value="Unassembled WGS sequence"/>
</dbReference>
<dbReference type="InterPro" id="IPR029044">
    <property type="entry name" value="Nucleotide-diphossugar_trans"/>
</dbReference>
<keyword evidence="2" id="KW-1185">Reference proteome</keyword>
<evidence type="ECO:0000313" key="1">
    <source>
        <dbReference type="EMBL" id="SFR16433.1"/>
    </source>
</evidence>
<sequence length="237" mass="26722">MQTAFVIFSKVPWPGKTKSRLHGKLSAEECALFHRACLIDLHEILKGTGCKAILYFTGGSREEFALEFPGQMPHGFEELKLLQLGYFTFRQQHGEDLGERLHHAVTEVLRCYERVILLGSDLPGLAGDLLLSAAENLAQHDVVIGPAVDGGYYLLGLKKAYKVLFQGISWGSGRVLEQTLKAAENNNLKVSFLPVKRDIDTWEDLVAYVQSGRKEHNLKNMLSFRLAEYLLEIYDRQ</sequence>
<dbReference type="InterPro" id="IPR018641">
    <property type="entry name" value="Trfase_1_rSAM/seldom-assoc"/>
</dbReference>
<proteinExistence type="predicted"/>
<reference evidence="2" key="1">
    <citation type="submission" date="2016-10" db="EMBL/GenBank/DDBJ databases">
        <authorList>
            <person name="Varghese N."/>
            <person name="Submissions S."/>
        </authorList>
    </citation>
    <scope>NUCLEOTIDE SEQUENCE [LARGE SCALE GENOMIC DNA]</scope>
    <source>
        <strain evidence="2">DSM 3669</strain>
    </source>
</reference>
<dbReference type="PANTHER" id="PTHR36529">
    <property type="entry name" value="SLL1095 PROTEIN"/>
    <property type="match status" value="1"/>
</dbReference>
<evidence type="ECO:0008006" key="3">
    <source>
        <dbReference type="Google" id="ProtNLM"/>
    </source>
</evidence>
<protein>
    <recommendedName>
        <fullName evidence="3">Glycosyltransferase</fullName>
    </recommendedName>
</protein>
<accession>A0A1I6EFC4</accession>
<dbReference type="OrthoDB" id="9810303at2"/>
<dbReference type="EMBL" id="FOYM01000040">
    <property type="protein sequence ID" value="SFR16433.1"/>
    <property type="molecule type" value="Genomic_DNA"/>
</dbReference>
<dbReference type="Gene3D" id="3.90.550.10">
    <property type="entry name" value="Spore Coat Polysaccharide Biosynthesis Protein SpsA, Chain A"/>
    <property type="match status" value="1"/>
</dbReference>
<gene>
    <name evidence="1" type="ORF">SAMN05660706_14011</name>
</gene>
<dbReference type="AlphaFoldDB" id="A0A1I6EFC4"/>
<dbReference type="STRING" id="39060.SAMN05660706_14011"/>
<evidence type="ECO:0000313" key="2">
    <source>
        <dbReference type="Proteomes" id="UP000199584"/>
    </source>
</evidence>
<organism evidence="1 2">
    <name type="scientific">Desulfoscipio geothermicus DSM 3669</name>
    <dbReference type="NCBI Taxonomy" id="1121426"/>
    <lineage>
        <taxon>Bacteria</taxon>
        <taxon>Bacillati</taxon>
        <taxon>Bacillota</taxon>
        <taxon>Clostridia</taxon>
        <taxon>Eubacteriales</taxon>
        <taxon>Desulfallaceae</taxon>
        <taxon>Desulfoscipio</taxon>
    </lineage>
</organism>
<dbReference type="PANTHER" id="PTHR36529:SF1">
    <property type="entry name" value="GLYCOSYLTRANSFERASE"/>
    <property type="match status" value="1"/>
</dbReference>
<dbReference type="Pfam" id="PF09837">
    <property type="entry name" value="DUF2064"/>
    <property type="match status" value="1"/>
</dbReference>
<dbReference type="RefSeq" id="WP_092487344.1">
    <property type="nucleotide sequence ID" value="NZ_FOYM01000040.1"/>
</dbReference>